<proteinExistence type="predicted"/>
<evidence type="ECO:0000313" key="2">
    <source>
        <dbReference type="EMBL" id="MDA2803244.1"/>
    </source>
</evidence>
<keyword evidence="1" id="KW-0812">Transmembrane</keyword>
<dbReference type="Gene3D" id="2.130.10.10">
    <property type="entry name" value="YVTN repeat-like/Quinoprotein amine dehydrogenase"/>
    <property type="match status" value="1"/>
</dbReference>
<dbReference type="Proteomes" id="UP001165685">
    <property type="component" value="Unassembled WGS sequence"/>
</dbReference>
<reference evidence="2" key="1">
    <citation type="submission" date="2023-01" db="EMBL/GenBank/DDBJ databases">
        <title>Draft genome sequence of Nocardiopsis sp. LSu2-4 isolated from halophytes.</title>
        <authorList>
            <person name="Duangmal K."/>
            <person name="Chantavorakit T."/>
        </authorList>
    </citation>
    <scope>NUCLEOTIDE SEQUENCE</scope>
    <source>
        <strain evidence="2">LSu2-4</strain>
    </source>
</reference>
<feature type="transmembrane region" description="Helical" evidence="1">
    <location>
        <begin position="13"/>
        <end position="33"/>
    </location>
</feature>
<accession>A0ABT4TEV4</accession>
<evidence type="ECO:0000256" key="1">
    <source>
        <dbReference type="SAM" id="Phobius"/>
    </source>
</evidence>
<keyword evidence="1" id="KW-0472">Membrane</keyword>
<evidence type="ECO:0000313" key="3">
    <source>
        <dbReference type="Proteomes" id="UP001165685"/>
    </source>
</evidence>
<keyword evidence="3" id="KW-1185">Reference proteome</keyword>
<dbReference type="SUPFAM" id="SSF50998">
    <property type="entry name" value="Quinoprotein alcohol dehydrogenase-like"/>
    <property type="match status" value="1"/>
</dbReference>
<name>A0ABT4TEV4_9ACTN</name>
<gene>
    <name evidence="2" type="ORF">O4U47_01860</name>
</gene>
<keyword evidence="1" id="KW-1133">Transmembrane helix</keyword>
<dbReference type="InterPro" id="IPR011047">
    <property type="entry name" value="Quinoprotein_ADH-like_sf"/>
</dbReference>
<dbReference type="InterPro" id="IPR015943">
    <property type="entry name" value="WD40/YVTN_repeat-like_dom_sf"/>
</dbReference>
<dbReference type="EMBL" id="JAQFWP010000002">
    <property type="protein sequence ID" value="MDA2803244.1"/>
    <property type="molecule type" value="Genomic_DNA"/>
</dbReference>
<feature type="transmembrane region" description="Helical" evidence="1">
    <location>
        <begin position="45"/>
        <end position="62"/>
    </location>
</feature>
<dbReference type="RefSeq" id="WP_270675517.1">
    <property type="nucleotide sequence ID" value="NZ_JAQFWP010000002.1"/>
</dbReference>
<comment type="caution">
    <text evidence="2">The sequence shown here is derived from an EMBL/GenBank/DDBJ whole genome shotgun (WGS) entry which is preliminary data.</text>
</comment>
<evidence type="ECO:0008006" key="4">
    <source>
        <dbReference type="Google" id="ProtNLM"/>
    </source>
</evidence>
<organism evidence="2 3">
    <name type="scientific">Nocardiopsis suaedae</name>
    <dbReference type="NCBI Taxonomy" id="3018444"/>
    <lineage>
        <taxon>Bacteria</taxon>
        <taxon>Bacillati</taxon>
        <taxon>Actinomycetota</taxon>
        <taxon>Actinomycetes</taxon>
        <taxon>Streptosporangiales</taxon>
        <taxon>Nocardiopsidaceae</taxon>
        <taxon>Nocardiopsis</taxon>
    </lineage>
</organism>
<sequence>MLLADFPIGPGEWTYIVIAGSSMLLALTGLWLARRQGQHSRDVRGRGVWASGIVLCCIAVVATHPDVQSTQAVGMQQAAEPENSPTEAWSFNLSHPENAREVIGVGGGLLVRFDRGVAVYDPKTGREKWRYFTPALETWVAVDSYRKSILLNYPQDDAGGFEVANVDAETGSVNTRTQVDGNAAPVQWGSVSRLQMAKDNILSFGGGDEVFLRAWSRSTLNEAWRWEGIDGCAPSAQDPTDARSSAAYMADSLFLPFLCTSDGNSWRIVSLDSSAGDVQWKADLQVDDTDTYSIPRLYVDGDGRRIFVSAGTKDVAVLDATSGDEIQRYEGGEGEYAVVSGANGVGDVLVKIEEDRLEISPSGLFDDSGTARVNVAGVDAEQLVSSGIWTGNGLFWMSSDSELQYVPVEGESESFDLGEGEGYGVDVVGGVAVVAENRDGRIVELSGFA</sequence>
<protein>
    <recommendedName>
        <fullName evidence="4">Pyrrolo-quinoline quinone</fullName>
    </recommendedName>
</protein>